<proteinExistence type="predicted"/>
<dbReference type="AlphaFoldDB" id="A0A6P0AZS7"/>
<evidence type="ECO:0000313" key="3">
    <source>
        <dbReference type="Proteomes" id="UP000471560"/>
    </source>
</evidence>
<protein>
    <submittedName>
        <fullName evidence="2">Uncharacterized protein</fullName>
    </submittedName>
</protein>
<gene>
    <name evidence="2" type="ORF">GR204_03450</name>
</gene>
<reference evidence="2 3" key="1">
    <citation type="submission" date="2019-12" db="EMBL/GenBank/DDBJ databases">
        <title>Rhizobium genotypes associated with high levels of biological nitrogen fixation by grain legumes in a temperate-maritime cropping system.</title>
        <authorList>
            <person name="Maluk M."/>
            <person name="Francesc Ferrando Molina F."/>
            <person name="Lopez Del Egido L."/>
            <person name="Lafos M."/>
            <person name="Langarica-Fuentes A."/>
            <person name="Gebre Yohannes G."/>
            <person name="Young M.W."/>
            <person name="Martin P."/>
            <person name="Gantlett R."/>
            <person name="Kenicer G."/>
            <person name="Hawes C."/>
            <person name="Begg G.S."/>
            <person name="Quilliam R.S."/>
            <person name="Squire G.R."/>
            <person name="Poole P.S."/>
            <person name="Young P.W."/>
            <person name="Iannetta P.M."/>
            <person name="James E.K."/>
        </authorList>
    </citation>
    <scope>NUCLEOTIDE SEQUENCE [LARGE SCALE GENOMIC DNA]</scope>
    <source>
        <strain evidence="2 3">JHI1096</strain>
    </source>
</reference>
<feature type="compositionally biased region" description="Low complexity" evidence="1">
    <location>
        <begin position="105"/>
        <end position="126"/>
    </location>
</feature>
<evidence type="ECO:0000313" key="2">
    <source>
        <dbReference type="EMBL" id="NEI33069.1"/>
    </source>
</evidence>
<feature type="region of interest" description="Disordered" evidence="1">
    <location>
        <begin position="102"/>
        <end position="126"/>
    </location>
</feature>
<dbReference type="RefSeq" id="WP_164575680.1">
    <property type="nucleotide sequence ID" value="NZ_CAXUSC020000003.1"/>
</dbReference>
<accession>A0A6P0AZS7</accession>
<name>A0A6P0AZS7_RHILE</name>
<dbReference type="EMBL" id="WUEZ01000003">
    <property type="protein sequence ID" value="NEI33069.1"/>
    <property type="molecule type" value="Genomic_DNA"/>
</dbReference>
<comment type="caution">
    <text evidence="2">The sequence shown here is derived from an EMBL/GenBank/DDBJ whole genome shotgun (WGS) entry which is preliminary data.</text>
</comment>
<evidence type="ECO:0000256" key="1">
    <source>
        <dbReference type="SAM" id="MobiDB-lite"/>
    </source>
</evidence>
<organism evidence="2 3">
    <name type="scientific">Rhizobium leguminosarum</name>
    <dbReference type="NCBI Taxonomy" id="384"/>
    <lineage>
        <taxon>Bacteria</taxon>
        <taxon>Pseudomonadati</taxon>
        <taxon>Pseudomonadota</taxon>
        <taxon>Alphaproteobacteria</taxon>
        <taxon>Hyphomicrobiales</taxon>
        <taxon>Rhizobiaceae</taxon>
        <taxon>Rhizobium/Agrobacterium group</taxon>
        <taxon>Rhizobium</taxon>
    </lineage>
</organism>
<dbReference type="Proteomes" id="UP000471560">
    <property type="component" value="Unassembled WGS sequence"/>
</dbReference>
<sequence>MSIKIYVLFSRALTNVMITDVRSGEKISLPNVVANHKETLEPDDFNGEANVRVSSTEEPQGGATLRNEETFLYPPMVRSALNELAQFEDLDALARGIEKILKNTPSPAAKSSRAAKSPPSATKGPK</sequence>